<proteinExistence type="predicted"/>
<feature type="region of interest" description="Disordered" evidence="1">
    <location>
        <begin position="1"/>
        <end position="33"/>
    </location>
</feature>
<gene>
    <name evidence="2" type="ORF">UFOVP455_69</name>
</gene>
<name>A0A6J5MDP5_9CAUD</name>
<reference evidence="2" key="1">
    <citation type="submission" date="2020-04" db="EMBL/GenBank/DDBJ databases">
        <authorList>
            <person name="Chiriac C."/>
            <person name="Salcher M."/>
            <person name="Ghai R."/>
            <person name="Kavagutti S V."/>
        </authorList>
    </citation>
    <scope>NUCLEOTIDE SEQUENCE</scope>
</reference>
<accession>A0A6J5MDP5</accession>
<dbReference type="EMBL" id="LR796427">
    <property type="protein sequence ID" value="CAB4144788.1"/>
    <property type="molecule type" value="Genomic_DNA"/>
</dbReference>
<organism evidence="2">
    <name type="scientific">uncultured Caudovirales phage</name>
    <dbReference type="NCBI Taxonomy" id="2100421"/>
    <lineage>
        <taxon>Viruses</taxon>
        <taxon>Duplodnaviria</taxon>
        <taxon>Heunggongvirae</taxon>
        <taxon>Uroviricota</taxon>
        <taxon>Caudoviricetes</taxon>
        <taxon>Peduoviridae</taxon>
        <taxon>Maltschvirus</taxon>
        <taxon>Maltschvirus maltsch</taxon>
    </lineage>
</organism>
<protein>
    <submittedName>
        <fullName evidence="2">Uncharacterized protein</fullName>
    </submittedName>
</protein>
<evidence type="ECO:0000313" key="2">
    <source>
        <dbReference type="EMBL" id="CAB4144788.1"/>
    </source>
</evidence>
<feature type="compositionally biased region" description="Polar residues" evidence="1">
    <location>
        <begin position="12"/>
        <end position="33"/>
    </location>
</feature>
<evidence type="ECO:0000256" key="1">
    <source>
        <dbReference type="SAM" id="MobiDB-lite"/>
    </source>
</evidence>
<sequence length="101" mass="10589">MAYGQQARDSRSQTVPNVFEPSGSTQKLTSSGTSVASTAYTKDTLLRIVSDADCHYAIGTTPVATSSSVYLPSKSGEQILVKSGNKVAVIGSVNVYLTELV</sequence>